<evidence type="ECO:0008006" key="9">
    <source>
        <dbReference type="Google" id="ProtNLM"/>
    </source>
</evidence>
<keyword evidence="6" id="KW-0732">Signal</keyword>
<evidence type="ECO:0000256" key="4">
    <source>
        <dbReference type="ARBA" id="ARBA00022982"/>
    </source>
</evidence>
<dbReference type="PIRSF" id="PIRSF000027">
    <property type="entry name" value="Cytc_c_prime"/>
    <property type="match status" value="1"/>
</dbReference>
<evidence type="ECO:0000256" key="3">
    <source>
        <dbReference type="ARBA" id="ARBA00022723"/>
    </source>
</evidence>
<dbReference type="InterPro" id="IPR002321">
    <property type="entry name" value="Cyt_c_II"/>
</dbReference>
<keyword evidence="2" id="KW-0349">Heme</keyword>
<evidence type="ECO:0000256" key="1">
    <source>
        <dbReference type="ARBA" id="ARBA00022448"/>
    </source>
</evidence>
<dbReference type="EMBL" id="CP019437">
    <property type="protein sequence ID" value="AQS47457.1"/>
    <property type="molecule type" value="Genomic_DNA"/>
</dbReference>
<dbReference type="RefSeq" id="WP_075776266.1">
    <property type="nucleotide sequence ID" value="NZ_CP019437.1"/>
</dbReference>
<evidence type="ECO:0000313" key="8">
    <source>
        <dbReference type="Proteomes" id="UP000185622"/>
    </source>
</evidence>
<feature type="signal peptide" evidence="6">
    <location>
        <begin position="1"/>
        <end position="19"/>
    </location>
</feature>
<keyword evidence="5" id="KW-0408">Iron</keyword>
<evidence type="ECO:0000256" key="6">
    <source>
        <dbReference type="SAM" id="SignalP"/>
    </source>
</evidence>
<dbReference type="PROSITE" id="PS51009">
    <property type="entry name" value="CYTCII"/>
    <property type="match status" value="1"/>
</dbReference>
<dbReference type="SUPFAM" id="SSF47175">
    <property type="entry name" value="Cytochromes"/>
    <property type="match status" value="1"/>
</dbReference>
<sequence>MRKPLLALTLTLAATASFAQSPKDAVDARQGYFDLLGAQMAVLAPMAQGKTEFDAAKAQTAADNIAALAKVDIRPLFVEGTSVDDMMETHAKSEIWSNMDLFGQKLDGLHQAAAEMPAAAGSLDTLQPAVGKLGGACKSCHDEFRAK</sequence>
<proteinExistence type="predicted"/>
<dbReference type="Proteomes" id="UP000185622">
    <property type="component" value="Chromosome"/>
</dbReference>
<keyword evidence="4" id="KW-0249">Electron transport</keyword>
<dbReference type="Gene3D" id="1.20.120.10">
    <property type="entry name" value="Cytochrome c/b562"/>
    <property type="match status" value="1"/>
</dbReference>
<feature type="chain" id="PRO_5046608135" description="Cytochrome c556" evidence="6">
    <location>
        <begin position="20"/>
        <end position="147"/>
    </location>
</feature>
<keyword evidence="1" id="KW-0813">Transport</keyword>
<protein>
    <recommendedName>
        <fullName evidence="9">Cytochrome c556</fullName>
    </recommendedName>
</protein>
<accession>A0ABM6IF98</accession>
<dbReference type="InterPro" id="IPR010980">
    <property type="entry name" value="Cyt_c/b562"/>
</dbReference>
<dbReference type="PRINTS" id="PR00608">
    <property type="entry name" value="CYTCHROMECII"/>
</dbReference>
<keyword evidence="8" id="KW-1185">Reference proteome</keyword>
<dbReference type="InterPro" id="IPR015984">
    <property type="entry name" value="Cyt_c_prime_subgr"/>
</dbReference>
<evidence type="ECO:0000256" key="2">
    <source>
        <dbReference type="ARBA" id="ARBA00022617"/>
    </source>
</evidence>
<dbReference type="InterPro" id="IPR012127">
    <property type="entry name" value="Cyt_c_prime"/>
</dbReference>
<evidence type="ECO:0000313" key="7">
    <source>
        <dbReference type="EMBL" id="AQS47457.1"/>
    </source>
</evidence>
<dbReference type="Pfam" id="PF01322">
    <property type="entry name" value="Cytochrom_C_2"/>
    <property type="match status" value="1"/>
</dbReference>
<keyword evidence="3" id="KW-0479">Metal-binding</keyword>
<name>A0ABM6IF98_9RHOB</name>
<reference evidence="7 8" key="1">
    <citation type="submission" date="2017-01" db="EMBL/GenBank/DDBJ databases">
        <title>The complete genome sequence of a sulfur-oxidizing marine bacterium Thioclava sp. 25B10_4T.</title>
        <authorList>
            <person name="Liu Y."/>
            <person name="Lai Q."/>
            <person name="Shao Z."/>
        </authorList>
    </citation>
    <scope>NUCLEOTIDE SEQUENCE [LARGE SCALE GENOMIC DNA]</scope>
    <source>
        <strain evidence="7 8">25B10_4</strain>
    </source>
</reference>
<evidence type="ECO:0000256" key="5">
    <source>
        <dbReference type="ARBA" id="ARBA00023004"/>
    </source>
</evidence>
<organism evidence="7 8">
    <name type="scientific">Thioclava nitratireducens</name>
    <dbReference type="NCBI Taxonomy" id="1915078"/>
    <lineage>
        <taxon>Bacteria</taxon>
        <taxon>Pseudomonadati</taxon>
        <taxon>Pseudomonadota</taxon>
        <taxon>Alphaproteobacteria</taxon>
        <taxon>Rhodobacterales</taxon>
        <taxon>Paracoccaceae</taxon>
        <taxon>Thioclava</taxon>
    </lineage>
</organism>
<gene>
    <name evidence="7" type="ORF">BMG03_06325</name>
</gene>